<proteinExistence type="predicted"/>
<dbReference type="RefSeq" id="WP_181741206.1">
    <property type="nucleotide sequence ID" value="NZ_JACEMT010000053.1"/>
</dbReference>
<gene>
    <name evidence="1" type="ORF">H1S06_13780</name>
</gene>
<sequence>MQKWIGAGVLVAVAGAGIAWQQGWFGDNGSGLGGIGSITSSEPLTAYIPADTILYAGGHADAKQMEYLQQLPLMANSQFQTKALLDELRRSSGNQSPQGRFGATLLTDFISHSGTYGDMAEFYGLDMTQPQAIYMDGMVPVVRFGLKDESKFWQALEQASAESGLQPREVSIGETAVKLWRLSPEDEKLLELAVNVRDGIATITAFHFLDQEADQKQRLALVKPAKSLADSGELEQLQKTYKFDTSMQAILHFHRLTQGILQPESNGFGQDLSALLTALEKPLPAQEMDAACRTELLDLVAQVPRAVSGTTSTLNGNQLEMNNRSVLEIKNAEVVETLSSMRGHVPSHTRHSDGQMLGFGIGLDIDNLVPAATTLFNKATATESSCDHIRRIQNDLSGANPAMLGMFTGMIQGSKGAGFSLYDLQLDANKPIPSSYDFLVSVATSNPQPLLGMLAMSPLGQQIQIPTDGSLADVDLSFVAPGLSLKAGMQGNHLVAFAGEKAQAAVNALKEESLEPNGLFQLSADYTRFADLLDAIPPELASEMNTGMPGTSGCVAQAQLSHMLRSQGLNIDYTIGVIDQGVNTDINMLLDTSSQLPINPVGTYTLMDQTYDCASGEALGTEEIRDDKTGSYTYEVDGCEIYRSEYTWSQQGNRLDVMQTKAESRSSCEDEWNQDELVNSQCLMLPTEQGFRCLYSDDDREALFNYVPR</sequence>
<dbReference type="EMBL" id="JACEMT010000053">
    <property type="protein sequence ID" value="MBA4503424.1"/>
    <property type="molecule type" value="Genomic_DNA"/>
</dbReference>
<name>A0A7W1X054_9GAMM</name>
<accession>A0A7W1X054</accession>
<evidence type="ECO:0000313" key="2">
    <source>
        <dbReference type="Proteomes" id="UP000538931"/>
    </source>
</evidence>
<comment type="caution">
    <text evidence="1">The sequence shown here is derived from an EMBL/GenBank/DDBJ whole genome shotgun (WGS) entry which is preliminary data.</text>
</comment>
<protein>
    <submittedName>
        <fullName evidence="1">Uncharacterized protein</fullName>
    </submittedName>
</protein>
<evidence type="ECO:0000313" key="1">
    <source>
        <dbReference type="EMBL" id="MBA4503424.1"/>
    </source>
</evidence>
<reference evidence="1 2" key="1">
    <citation type="submission" date="2020-07" db="EMBL/GenBank/DDBJ databases">
        <title>Bacterium isolated from marien macroalgae.</title>
        <authorList>
            <person name="Zhu K."/>
            <person name="Lu D."/>
            <person name="Du Z."/>
        </authorList>
    </citation>
    <scope>NUCLEOTIDE SEQUENCE [LARGE SCALE GENOMIC DNA]</scope>
    <source>
        <strain evidence="1 2">3-1745</strain>
    </source>
</reference>
<organism evidence="1 2">
    <name type="scientific">Marinobacterium marinum</name>
    <dbReference type="NCBI Taxonomy" id="2756129"/>
    <lineage>
        <taxon>Bacteria</taxon>
        <taxon>Pseudomonadati</taxon>
        <taxon>Pseudomonadota</taxon>
        <taxon>Gammaproteobacteria</taxon>
        <taxon>Oceanospirillales</taxon>
        <taxon>Oceanospirillaceae</taxon>
        <taxon>Marinobacterium</taxon>
    </lineage>
</organism>
<keyword evidence="2" id="KW-1185">Reference proteome</keyword>
<dbReference type="AlphaFoldDB" id="A0A7W1X054"/>
<dbReference type="Proteomes" id="UP000538931">
    <property type="component" value="Unassembled WGS sequence"/>
</dbReference>